<dbReference type="OrthoDB" id="2157530at2759"/>
<feature type="non-terminal residue" evidence="1">
    <location>
        <position position="66"/>
    </location>
</feature>
<dbReference type="AlphaFoldDB" id="A0A6A6ZDA6"/>
<dbReference type="PANTHER" id="PTHR24148">
    <property type="entry name" value="ANKYRIN REPEAT DOMAIN-CONTAINING PROTEIN 39 HOMOLOG-RELATED"/>
    <property type="match status" value="1"/>
</dbReference>
<dbReference type="PANTHER" id="PTHR24148:SF64">
    <property type="entry name" value="HETEROKARYON INCOMPATIBILITY DOMAIN-CONTAINING PROTEIN"/>
    <property type="match status" value="1"/>
</dbReference>
<dbReference type="Pfam" id="PF26639">
    <property type="entry name" value="Het-6_barrel"/>
    <property type="match status" value="1"/>
</dbReference>
<evidence type="ECO:0000313" key="1">
    <source>
        <dbReference type="EMBL" id="KAF2818294.1"/>
    </source>
</evidence>
<dbReference type="InterPro" id="IPR052895">
    <property type="entry name" value="HetReg/Transcr_Mod"/>
</dbReference>
<proteinExistence type="predicted"/>
<feature type="non-terminal residue" evidence="1">
    <location>
        <position position="1"/>
    </location>
</feature>
<name>A0A6A6ZDA6_9PLEO</name>
<dbReference type="Proteomes" id="UP000799424">
    <property type="component" value="Unassembled WGS sequence"/>
</dbReference>
<sequence>LSLDERVLITTRTGYLGLAPKAVHQGDVVAILLGCKCPIVLRLYGDNFFHVIGECYVHRLMDGEIL</sequence>
<protein>
    <recommendedName>
        <fullName evidence="3">Heterokaryon incompatibility domain-containing protein</fullName>
    </recommendedName>
</protein>
<organism evidence="1 2">
    <name type="scientific">Ophiobolus disseminans</name>
    <dbReference type="NCBI Taxonomy" id="1469910"/>
    <lineage>
        <taxon>Eukaryota</taxon>
        <taxon>Fungi</taxon>
        <taxon>Dikarya</taxon>
        <taxon>Ascomycota</taxon>
        <taxon>Pezizomycotina</taxon>
        <taxon>Dothideomycetes</taxon>
        <taxon>Pleosporomycetidae</taxon>
        <taxon>Pleosporales</taxon>
        <taxon>Pleosporineae</taxon>
        <taxon>Phaeosphaeriaceae</taxon>
        <taxon>Ophiobolus</taxon>
    </lineage>
</organism>
<gene>
    <name evidence="1" type="ORF">CC86DRAFT_245153</name>
</gene>
<reference evidence="1" key="1">
    <citation type="journal article" date="2020" name="Stud. Mycol.">
        <title>101 Dothideomycetes genomes: a test case for predicting lifestyles and emergence of pathogens.</title>
        <authorList>
            <person name="Haridas S."/>
            <person name="Albert R."/>
            <person name="Binder M."/>
            <person name="Bloem J."/>
            <person name="Labutti K."/>
            <person name="Salamov A."/>
            <person name="Andreopoulos B."/>
            <person name="Baker S."/>
            <person name="Barry K."/>
            <person name="Bills G."/>
            <person name="Bluhm B."/>
            <person name="Cannon C."/>
            <person name="Castanera R."/>
            <person name="Culley D."/>
            <person name="Daum C."/>
            <person name="Ezra D."/>
            <person name="Gonzalez J."/>
            <person name="Henrissat B."/>
            <person name="Kuo A."/>
            <person name="Liang C."/>
            <person name="Lipzen A."/>
            <person name="Lutzoni F."/>
            <person name="Magnuson J."/>
            <person name="Mondo S."/>
            <person name="Nolan M."/>
            <person name="Ohm R."/>
            <person name="Pangilinan J."/>
            <person name="Park H.-J."/>
            <person name="Ramirez L."/>
            <person name="Alfaro M."/>
            <person name="Sun H."/>
            <person name="Tritt A."/>
            <person name="Yoshinaga Y."/>
            <person name="Zwiers L.-H."/>
            <person name="Turgeon B."/>
            <person name="Goodwin S."/>
            <person name="Spatafora J."/>
            <person name="Crous P."/>
            <person name="Grigoriev I."/>
        </authorList>
    </citation>
    <scope>NUCLEOTIDE SEQUENCE</scope>
    <source>
        <strain evidence="1">CBS 113818</strain>
    </source>
</reference>
<keyword evidence="2" id="KW-1185">Reference proteome</keyword>
<accession>A0A6A6ZDA6</accession>
<evidence type="ECO:0000313" key="2">
    <source>
        <dbReference type="Proteomes" id="UP000799424"/>
    </source>
</evidence>
<dbReference type="EMBL" id="MU006254">
    <property type="protein sequence ID" value="KAF2818294.1"/>
    <property type="molecule type" value="Genomic_DNA"/>
</dbReference>
<evidence type="ECO:0008006" key="3">
    <source>
        <dbReference type="Google" id="ProtNLM"/>
    </source>
</evidence>